<feature type="region of interest" description="Disordered" evidence="1">
    <location>
        <begin position="1"/>
        <end position="130"/>
    </location>
</feature>
<dbReference type="Proteomes" id="UP001156627">
    <property type="component" value="Unassembled WGS sequence"/>
</dbReference>
<evidence type="ECO:0000313" key="3">
    <source>
        <dbReference type="Proteomes" id="UP001156627"/>
    </source>
</evidence>
<feature type="compositionally biased region" description="Acidic residues" evidence="1">
    <location>
        <begin position="33"/>
        <end position="42"/>
    </location>
</feature>
<name>A0ABQ5X934_9GAMM</name>
<reference evidence="3" key="1">
    <citation type="journal article" date="2019" name="Int. J. Syst. Evol. Microbiol.">
        <title>The Global Catalogue of Microorganisms (GCM) 10K type strain sequencing project: providing services to taxonomists for standard genome sequencing and annotation.</title>
        <authorList>
            <consortium name="The Broad Institute Genomics Platform"/>
            <consortium name="The Broad Institute Genome Sequencing Center for Infectious Disease"/>
            <person name="Wu L."/>
            <person name="Ma J."/>
        </authorList>
    </citation>
    <scope>NUCLEOTIDE SEQUENCE [LARGE SCALE GENOMIC DNA]</scope>
    <source>
        <strain evidence="3">NBRC 111981</strain>
    </source>
</reference>
<comment type="caution">
    <text evidence="2">The sequence shown here is derived from an EMBL/GenBank/DDBJ whole genome shotgun (WGS) entry which is preliminary data.</text>
</comment>
<evidence type="ECO:0000256" key="1">
    <source>
        <dbReference type="SAM" id="MobiDB-lite"/>
    </source>
</evidence>
<sequence length="130" mass="14430">MNTHFHQIPIRAMMTRHSLRRPGGGRSDQASDVGEEEQEADVEQQPRAEQQLNQIPIRAMMTRHSLQRSNQIPNRAMMTRHPLQRPGRSGSAQVEKQVGQEAGQEAGEVAQEPGEVAQKEGVSGEEKSKG</sequence>
<keyword evidence="3" id="KW-1185">Reference proteome</keyword>
<accession>A0ABQ5X934</accession>
<evidence type="ECO:0000313" key="2">
    <source>
        <dbReference type="EMBL" id="GLQ87691.1"/>
    </source>
</evidence>
<gene>
    <name evidence="2" type="ORF">GCM10007898_12580</name>
</gene>
<dbReference type="EMBL" id="BSOA01000010">
    <property type="protein sequence ID" value="GLQ87691.1"/>
    <property type="molecule type" value="Genomic_DNA"/>
</dbReference>
<feature type="compositionally biased region" description="Low complexity" evidence="1">
    <location>
        <begin position="94"/>
        <end position="116"/>
    </location>
</feature>
<proteinExistence type="predicted"/>
<protein>
    <submittedName>
        <fullName evidence="2">Uncharacterized protein</fullName>
    </submittedName>
</protein>
<organism evidence="2 3">
    <name type="scientific">Dyella flagellata</name>
    <dbReference type="NCBI Taxonomy" id="1867833"/>
    <lineage>
        <taxon>Bacteria</taxon>
        <taxon>Pseudomonadati</taxon>
        <taxon>Pseudomonadota</taxon>
        <taxon>Gammaproteobacteria</taxon>
        <taxon>Lysobacterales</taxon>
        <taxon>Rhodanobacteraceae</taxon>
        <taxon>Dyella</taxon>
    </lineage>
</organism>